<dbReference type="AlphaFoldDB" id="A0AAD9MLF2"/>
<evidence type="ECO:0000313" key="2">
    <source>
        <dbReference type="Proteomes" id="UP001209878"/>
    </source>
</evidence>
<proteinExistence type="predicted"/>
<accession>A0AAD9MLF2</accession>
<reference evidence="1" key="1">
    <citation type="journal article" date="2023" name="Mol. Biol. Evol.">
        <title>Third-Generation Sequencing Reveals the Adaptive Role of the Epigenome in Three Deep-Sea Polychaetes.</title>
        <authorList>
            <person name="Perez M."/>
            <person name="Aroh O."/>
            <person name="Sun Y."/>
            <person name="Lan Y."/>
            <person name="Juniper S.K."/>
            <person name="Young C.R."/>
            <person name="Angers B."/>
            <person name="Qian P.Y."/>
        </authorList>
    </citation>
    <scope>NUCLEOTIDE SEQUENCE</scope>
    <source>
        <strain evidence="1">R07B-5</strain>
    </source>
</reference>
<keyword evidence="2" id="KW-1185">Reference proteome</keyword>
<evidence type="ECO:0000313" key="1">
    <source>
        <dbReference type="EMBL" id="KAK2139252.1"/>
    </source>
</evidence>
<name>A0AAD9MLF2_RIDPI</name>
<dbReference type="EMBL" id="JAODUO010006563">
    <property type="protein sequence ID" value="KAK2139252.1"/>
    <property type="molecule type" value="Genomic_DNA"/>
</dbReference>
<organism evidence="1 2">
    <name type="scientific">Ridgeia piscesae</name>
    <name type="common">Tubeworm</name>
    <dbReference type="NCBI Taxonomy" id="27915"/>
    <lineage>
        <taxon>Eukaryota</taxon>
        <taxon>Metazoa</taxon>
        <taxon>Spiralia</taxon>
        <taxon>Lophotrochozoa</taxon>
        <taxon>Annelida</taxon>
        <taxon>Polychaeta</taxon>
        <taxon>Sedentaria</taxon>
        <taxon>Canalipalpata</taxon>
        <taxon>Sabellida</taxon>
        <taxon>Siboglinidae</taxon>
        <taxon>Ridgeia</taxon>
    </lineage>
</organism>
<sequence length="104" mass="10906">MTVEKGIMGCRLGGVSESASVPPLRVEETDEQRTHGEIQFNVCSNKVVIAADIHSSSVIDGSAKAEVIGTGVYHNKLQKCGIGAAAMVSVTRALGHTPKMEELA</sequence>
<gene>
    <name evidence="1" type="ORF">NP493_6342g00000</name>
</gene>
<comment type="caution">
    <text evidence="1">The sequence shown here is derived from an EMBL/GenBank/DDBJ whole genome shotgun (WGS) entry which is preliminary data.</text>
</comment>
<protein>
    <submittedName>
        <fullName evidence="1">Uncharacterized protein</fullName>
    </submittedName>
</protein>
<dbReference type="Proteomes" id="UP001209878">
    <property type="component" value="Unassembled WGS sequence"/>
</dbReference>